<dbReference type="Proteomes" id="UP001595660">
    <property type="component" value="Unassembled WGS sequence"/>
</dbReference>
<accession>A0ABD5NH14</accession>
<feature type="transmembrane region" description="Helical" evidence="1">
    <location>
        <begin position="47"/>
        <end position="68"/>
    </location>
</feature>
<dbReference type="EMBL" id="JBHRWN010000002">
    <property type="protein sequence ID" value="MFC3478575.1"/>
    <property type="molecule type" value="Genomic_DNA"/>
</dbReference>
<keyword evidence="1" id="KW-0812">Transmembrane</keyword>
<feature type="transmembrane region" description="Helical" evidence="1">
    <location>
        <begin position="114"/>
        <end position="134"/>
    </location>
</feature>
<dbReference type="InterPro" id="IPR019235">
    <property type="entry name" value="DUF2178_TM"/>
</dbReference>
<gene>
    <name evidence="2" type="ORF">ACFOKC_12660</name>
</gene>
<feature type="transmembrane region" description="Helical" evidence="1">
    <location>
        <begin position="21"/>
        <end position="41"/>
    </location>
</feature>
<dbReference type="Pfam" id="PF09946">
    <property type="entry name" value="DUF2178"/>
    <property type="match status" value="1"/>
</dbReference>
<evidence type="ECO:0000313" key="3">
    <source>
        <dbReference type="Proteomes" id="UP001595660"/>
    </source>
</evidence>
<protein>
    <submittedName>
        <fullName evidence="2">DUF2178 domain-containing protein</fullName>
    </submittedName>
</protein>
<dbReference type="RefSeq" id="WP_232570134.1">
    <property type="nucleotide sequence ID" value="NZ_CP089466.1"/>
</dbReference>
<keyword evidence="1" id="KW-1133">Transmembrane helix</keyword>
<feature type="transmembrane region" description="Helical" evidence="1">
    <location>
        <begin position="80"/>
        <end position="102"/>
    </location>
</feature>
<reference evidence="2 3" key="1">
    <citation type="journal article" date="2019" name="Int. J. Syst. Evol. Microbiol.">
        <title>The Global Catalogue of Microorganisms (GCM) 10K type strain sequencing project: providing services to taxonomists for standard genome sequencing and annotation.</title>
        <authorList>
            <consortium name="The Broad Institute Genomics Platform"/>
            <consortium name="The Broad Institute Genome Sequencing Center for Infectious Disease"/>
            <person name="Wu L."/>
            <person name="Ma J."/>
        </authorList>
    </citation>
    <scope>NUCLEOTIDE SEQUENCE [LARGE SCALE GENOMIC DNA]</scope>
    <source>
        <strain evidence="2 3">CGMCC 1.12562</strain>
    </source>
</reference>
<keyword evidence="3" id="KW-1185">Reference proteome</keyword>
<sequence length="137" mass="15105">MTDTNVDGTDRLAKIRRYRRLMYASILVGVAGFIAGDELGYPLAGLAVYWAGILSFFGIWKGTSVTLFDERDAALERRASHATIGVVGVIGVLSFTSLVVIGEMATVEVPELVWNLYLGYFALFVLWGAVYTVLKYR</sequence>
<name>A0ABD5NH14_9EURY</name>
<dbReference type="AlphaFoldDB" id="A0ABD5NH14"/>
<evidence type="ECO:0000313" key="2">
    <source>
        <dbReference type="EMBL" id="MFC3478575.1"/>
    </source>
</evidence>
<organism evidence="2 3">
    <name type="scientific">Halobacterium litoreum</name>
    <dbReference type="NCBI Taxonomy" id="2039234"/>
    <lineage>
        <taxon>Archaea</taxon>
        <taxon>Methanobacteriati</taxon>
        <taxon>Methanobacteriota</taxon>
        <taxon>Stenosarchaea group</taxon>
        <taxon>Halobacteria</taxon>
        <taxon>Halobacteriales</taxon>
        <taxon>Halobacteriaceae</taxon>
        <taxon>Halobacterium</taxon>
    </lineage>
</organism>
<keyword evidence="1" id="KW-0472">Membrane</keyword>
<comment type="caution">
    <text evidence="2">The sequence shown here is derived from an EMBL/GenBank/DDBJ whole genome shotgun (WGS) entry which is preliminary data.</text>
</comment>
<dbReference type="GeneID" id="69118415"/>
<evidence type="ECO:0000256" key="1">
    <source>
        <dbReference type="SAM" id="Phobius"/>
    </source>
</evidence>
<proteinExistence type="predicted"/>